<gene>
    <name evidence="6" type="ORF">PACLA_8A087303</name>
</gene>
<protein>
    <submittedName>
        <fullName evidence="6">Cyclin-dependent kinase 2-associated 1</fullName>
    </submittedName>
</protein>
<dbReference type="OrthoDB" id="9628807at2759"/>
<feature type="region of interest" description="Disordered" evidence="5">
    <location>
        <begin position="1"/>
        <end position="34"/>
    </location>
</feature>
<dbReference type="PANTHER" id="PTHR22607">
    <property type="entry name" value="DELETED IN ORAL CANCER 1/CDK2-ASSOCIATED PROTEIN 1"/>
    <property type="match status" value="1"/>
</dbReference>
<proteinExistence type="inferred from homology"/>
<accession>A0A6S7GSV9</accession>
<keyword evidence="6" id="KW-0418">Kinase</keyword>
<evidence type="ECO:0000256" key="1">
    <source>
        <dbReference type="ARBA" id="ARBA00004123"/>
    </source>
</evidence>
<comment type="caution">
    <text evidence="6">The sequence shown here is derived from an EMBL/GenBank/DDBJ whole genome shotgun (WGS) entry which is preliminary data.</text>
</comment>
<evidence type="ECO:0000256" key="5">
    <source>
        <dbReference type="SAM" id="MobiDB-lite"/>
    </source>
</evidence>
<dbReference type="AlphaFoldDB" id="A0A6S7GSV9"/>
<evidence type="ECO:0000313" key="7">
    <source>
        <dbReference type="Proteomes" id="UP001152795"/>
    </source>
</evidence>
<keyword evidence="6" id="KW-0808">Transferase</keyword>
<keyword evidence="7" id="KW-1185">Reference proteome</keyword>
<evidence type="ECO:0000256" key="3">
    <source>
        <dbReference type="ARBA" id="ARBA00022553"/>
    </source>
</evidence>
<name>A0A6S7GSV9_PARCT</name>
<evidence type="ECO:0000313" key="6">
    <source>
        <dbReference type="EMBL" id="CAB3995118.1"/>
    </source>
</evidence>
<dbReference type="PANTHER" id="PTHR22607:SF3">
    <property type="entry name" value="CDK2-ASSOCIATED PROTEIN 1, ISOFORM B"/>
    <property type="match status" value="1"/>
</dbReference>
<comment type="similarity">
    <text evidence="2">Belongs to the CDK2AP family.</text>
</comment>
<dbReference type="Proteomes" id="UP001152795">
    <property type="component" value="Unassembled WGS sequence"/>
</dbReference>
<evidence type="ECO:0000256" key="2">
    <source>
        <dbReference type="ARBA" id="ARBA00008485"/>
    </source>
</evidence>
<dbReference type="Gene3D" id="6.10.140.1300">
    <property type="match status" value="1"/>
</dbReference>
<organism evidence="6 7">
    <name type="scientific">Paramuricea clavata</name>
    <name type="common">Red gorgonian</name>
    <name type="synonym">Violescent sea-whip</name>
    <dbReference type="NCBI Taxonomy" id="317549"/>
    <lineage>
        <taxon>Eukaryota</taxon>
        <taxon>Metazoa</taxon>
        <taxon>Cnidaria</taxon>
        <taxon>Anthozoa</taxon>
        <taxon>Octocorallia</taxon>
        <taxon>Malacalcyonacea</taxon>
        <taxon>Plexauridae</taxon>
        <taxon>Paramuricea</taxon>
    </lineage>
</organism>
<comment type="subcellular location">
    <subcellularLocation>
        <location evidence="1">Nucleus</location>
    </subcellularLocation>
</comment>
<keyword evidence="3" id="KW-0597">Phosphoprotein</keyword>
<feature type="compositionally biased region" description="Polar residues" evidence="5">
    <location>
        <begin position="1"/>
        <end position="17"/>
    </location>
</feature>
<sequence>MEKNGQGQQIQVQATRPDQNKPKPKMPHQPMPSSRYNELLRVIEELGKDVKPTYAGSKNAGERLRKGILHARALVRDCLLETERNARK</sequence>
<evidence type="ECO:0000256" key="4">
    <source>
        <dbReference type="ARBA" id="ARBA00023242"/>
    </source>
</evidence>
<dbReference type="EMBL" id="CACRXK020002601">
    <property type="protein sequence ID" value="CAB3995118.1"/>
    <property type="molecule type" value="Genomic_DNA"/>
</dbReference>
<reference evidence="6" key="1">
    <citation type="submission" date="2020-04" db="EMBL/GenBank/DDBJ databases">
        <authorList>
            <person name="Alioto T."/>
            <person name="Alioto T."/>
            <person name="Gomez Garrido J."/>
        </authorList>
    </citation>
    <scope>NUCLEOTIDE SEQUENCE</scope>
    <source>
        <strain evidence="6">A484AB</strain>
    </source>
</reference>
<dbReference type="Pfam" id="PF09806">
    <property type="entry name" value="CDK2AP"/>
    <property type="match status" value="1"/>
</dbReference>
<dbReference type="GO" id="GO:0016301">
    <property type="term" value="F:kinase activity"/>
    <property type="evidence" value="ECO:0007669"/>
    <property type="project" value="UniProtKB-KW"/>
</dbReference>
<dbReference type="InterPro" id="IPR017266">
    <property type="entry name" value="DOC_1/2"/>
</dbReference>
<dbReference type="GO" id="GO:0005737">
    <property type="term" value="C:cytoplasm"/>
    <property type="evidence" value="ECO:0007669"/>
    <property type="project" value="TreeGrafter"/>
</dbReference>
<keyword evidence="4" id="KW-0539">Nucleus</keyword>
<dbReference type="GO" id="GO:0005634">
    <property type="term" value="C:nucleus"/>
    <property type="evidence" value="ECO:0007669"/>
    <property type="project" value="UniProtKB-SubCell"/>
</dbReference>